<accession>A0A8K0TCZ1</accession>
<dbReference type="OrthoDB" id="4810979at2759"/>
<evidence type="ECO:0000313" key="2">
    <source>
        <dbReference type="EMBL" id="KAH7359309.1"/>
    </source>
</evidence>
<gene>
    <name evidence="2" type="ORF">B0T11DRAFT_331002</name>
</gene>
<protein>
    <submittedName>
        <fullName evidence="2">Uncharacterized protein</fullName>
    </submittedName>
</protein>
<comment type="caution">
    <text evidence="2">The sequence shown here is derived from an EMBL/GenBank/DDBJ whole genome shotgun (WGS) entry which is preliminary data.</text>
</comment>
<evidence type="ECO:0000313" key="3">
    <source>
        <dbReference type="Proteomes" id="UP000813385"/>
    </source>
</evidence>
<dbReference type="EMBL" id="JAGPXD010000004">
    <property type="protein sequence ID" value="KAH7359309.1"/>
    <property type="molecule type" value="Genomic_DNA"/>
</dbReference>
<dbReference type="Proteomes" id="UP000813385">
    <property type="component" value="Unassembled WGS sequence"/>
</dbReference>
<keyword evidence="3" id="KW-1185">Reference proteome</keyword>
<organism evidence="2 3">
    <name type="scientific">Plectosphaerella cucumerina</name>
    <dbReference type="NCBI Taxonomy" id="40658"/>
    <lineage>
        <taxon>Eukaryota</taxon>
        <taxon>Fungi</taxon>
        <taxon>Dikarya</taxon>
        <taxon>Ascomycota</taxon>
        <taxon>Pezizomycotina</taxon>
        <taxon>Sordariomycetes</taxon>
        <taxon>Hypocreomycetidae</taxon>
        <taxon>Glomerellales</taxon>
        <taxon>Plectosphaerellaceae</taxon>
        <taxon>Plectosphaerella</taxon>
    </lineage>
</organism>
<reference evidence="2" key="1">
    <citation type="journal article" date="2021" name="Nat. Commun.">
        <title>Genetic determinants of endophytism in the Arabidopsis root mycobiome.</title>
        <authorList>
            <person name="Mesny F."/>
            <person name="Miyauchi S."/>
            <person name="Thiergart T."/>
            <person name="Pickel B."/>
            <person name="Atanasova L."/>
            <person name="Karlsson M."/>
            <person name="Huettel B."/>
            <person name="Barry K.W."/>
            <person name="Haridas S."/>
            <person name="Chen C."/>
            <person name="Bauer D."/>
            <person name="Andreopoulos W."/>
            <person name="Pangilinan J."/>
            <person name="LaButti K."/>
            <person name="Riley R."/>
            <person name="Lipzen A."/>
            <person name="Clum A."/>
            <person name="Drula E."/>
            <person name="Henrissat B."/>
            <person name="Kohler A."/>
            <person name="Grigoriev I.V."/>
            <person name="Martin F.M."/>
            <person name="Hacquard S."/>
        </authorList>
    </citation>
    <scope>NUCLEOTIDE SEQUENCE</scope>
    <source>
        <strain evidence="2">MPI-CAGE-AT-0016</strain>
    </source>
</reference>
<feature type="compositionally biased region" description="Basic and acidic residues" evidence="1">
    <location>
        <begin position="353"/>
        <end position="363"/>
    </location>
</feature>
<feature type="region of interest" description="Disordered" evidence="1">
    <location>
        <begin position="318"/>
        <end position="363"/>
    </location>
</feature>
<evidence type="ECO:0000256" key="1">
    <source>
        <dbReference type="SAM" id="MobiDB-lite"/>
    </source>
</evidence>
<sequence length="363" mass="40849">MAAFYDLPSDAFVGPPDVNDGKNRSDMDCLLVILRYLFRSGYLKLRGHDAKLEEWPLGQLASEYETDVSGKRRDALRGELAKDGPPCPEDYGNNVPPFVRLAEGGEMLHKKEGSEWTTLPDDNDVFTREMAAFEGIIVYDPATRSAASYNLGILASSRLGLVDGGEFEHDLRPKEPFVIRVRFIPDGVRRFVDVGRFVRELGYGDPMADYRLSAAVRLRATADGHDLVRLFDHELRPYPVDCCSTGEMTASYMSNDWHIGDQGHVYMLYYTISEECIVEPEDDADVFMPPRVDPVADLAFEQMRMAFASVGIMPPNDWPAPRRREAPRAEVPPRAAIKEESSGSPLADIEIDPDLRVKREPMW</sequence>
<name>A0A8K0TCZ1_9PEZI</name>
<dbReference type="AlphaFoldDB" id="A0A8K0TCZ1"/>
<proteinExistence type="predicted"/>